<accession>A0A1W1ZZB2</accession>
<dbReference type="InterPro" id="IPR001943">
    <property type="entry name" value="UVR_dom"/>
</dbReference>
<dbReference type="PANTHER" id="PTHR38430">
    <property type="entry name" value="PROTEIN-ARGININE KINASE ACTIVATOR PROTEIN"/>
    <property type="match status" value="1"/>
</dbReference>
<dbReference type="Pfam" id="PF02151">
    <property type="entry name" value="UVR"/>
    <property type="match status" value="1"/>
</dbReference>
<dbReference type="RefSeq" id="WP_084233966.1">
    <property type="nucleotide sequence ID" value="NZ_FWXW01000003.1"/>
</dbReference>
<dbReference type="OrthoDB" id="9788704at2"/>
<evidence type="ECO:0000313" key="4">
    <source>
        <dbReference type="Proteomes" id="UP000192790"/>
    </source>
</evidence>
<sequence>MLCQNCGKHEAVFHYTRNINGTISEQHLCEDCAAHFNAASWTGREEDPTLSAILSQFTGGWLVIPAIIASRNVEGAAGEIPEAKRPGDPDRAEKQVGTADHTIPEAVAEKLKARRELQLLHRQLQDASDAQDYELAAELRDKIRQLENKGGSTPAEK</sequence>
<keyword evidence="3" id="KW-0418">Kinase</keyword>
<keyword evidence="4" id="KW-1185">Reference proteome</keyword>
<dbReference type="PROSITE" id="PS50151">
    <property type="entry name" value="UVR"/>
    <property type="match status" value="1"/>
</dbReference>
<dbReference type="Proteomes" id="UP000192790">
    <property type="component" value="Unassembled WGS sequence"/>
</dbReference>
<dbReference type="EMBL" id="FWXW01000003">
    <property type="protein sequence ID" value="SMC53723.1"/>
    <property type="molecule type" value="Genomic_DNA"/>
</dbReference>
<evidence type="ECO:0000256" key="1">
    <source>
        <dbReference type="SAM" id="MobiDB-lite"/>
    </source>
</evidence>
<dbReference type="AlphaFoldDB" id="A0A1W1ZZB2"/>
<dbReference type="GO" id="GO:0016301">
    <property type="term" value="F:kinase activity"/>
    <property type="evidence" value="ECO:0007669"/>
    <property type="project" value="UniProtKB-KW"/>
</dbReference>
<dbReference type="GO" id="GO:0046870">
    <property type="term" value="F:cadmium ion binding"/>
    <property type="evidence" value="ECO:0007669"/>
    <property type="project" value="TreeGrafter"/>
</dbReference>
<proteinExistence type="predicted"/>
<dbReference type="GO" id="GO:0050897">
    <property type="term" value="F:cobalt ion binding"/>
    <property type="evidence" value="ECO:0007669"/>
    <property type="project" value="TreeGrafter"/>
</dbReference>
<dbReference type="PIRSF" id="PIRSF015034">
    <property type="entry name" value="YacH"/>
    <property type="match status" value="1"/>
</dbReference>
<dbReference type="Gene3D" id="4.10.860.10">
    <property type="entry name" value="UVR domain"/>
    <property type="match status" value="1"/>
</dbReference>
<organism evidence="3 4">
    <name type="scientific">Papillibacter cinnamivorans DSM 12816</name>
    <dbReference type="NCBI Taxonomy" id="1122930"/>
    <lineage>
        <taxon>Bacteria</taxon>
        <taxon>Bacillati</taxon>
        <taxon>Bacillota</taxon>
        <taxon>Clostridia</taxon>
        <taxon>Eubacteriales</taxon>
        <taxon>Oscillospiraceae</taxon>
        <taxon>Papillibacter</taxon>
    </lineage>
</organism>
<evidence type="ECO:0000259" key="2">
    <source>
        <dbReference type="PROSITE" id="PS50151"/>
    </source>
</evidence>
<protein>
    <submittedName>
        <fullName evidence="3">Protein-arginine kinase activator protein McsA</fullName>
    </submittedName>
</protein>
<dbReference type="GO" id="GO:0008270">
    <property type="term" value="F:zinc ion binding"/>
    <property type="evidence" value="ECO:0007669"/>
    <property type="project" value="TreeGrafter"/>
</dbReference>
<dbReference type="GO" id="GO:0005507">
    <property type="term" value="F:copper ion binding"/>
    <property type="evidence" value="ECO:0007669"/>
    <property type="project" value="TreeGrafter"/>
</dbReference>
<gene>
    <name evidence="3" type="ORF">SAMN02745168_1344</name>
</gene>
<dbReference type="InterPro" id="IPR036876">
    <property type="entry name" value="UVR_dom_sf"/>
</dbReference>
<reference evidence="3 4" key="1">
    <citation type="submission" date="2017-04" db="EMBL/GenBank/DDBJ databases">
        <authorList>
            <person name="Afonso C.L."/>
            <person name="Miller P.J."/>
            <person name="Scott M.A."/>
            <person name="Spackman E."/>
            <person name="Goraichik I."/>
            <person name="Dimitrov K.M."/>
            <person name="Suarez D.L."/>
            <person name="Swayne D.E."/>
        </authorList>
    </citation>
    <scope>NUCLEOTIDE SEQUENCE [LARGE SCALE GENOMIC DNA]</scope>
    <source>
        <strain evidence="3 4">DSM 12816</strain>
    </source>
</reference>
<evidence type="ECO:0000313" key="3">
    <source>
        <dbReference type="EMBL" id="SMC53723.1"/>
    </source>
</evidence>
<feature type="domain" description="UVR" evidence="2">
    <location>
        <begin position="114"/>
        <end position="149"/>
    </location>
</feature>
<feature type="region of interest" description="Disordered" evidence="1">
    <location>
        <begin position="79"/>
        <end position="100"/>
    </location>
</feature>
<name>A0A1W1ZZB2_9FIRM</name>
<dbReference type="PANTHER" id="PTHR38430:SF1">
    <property type="entry name" value="PROTEIN-ARGININE KINASE ACTIVATOR PROTEIN"/>
    <property type="match status" value="1"/>
</dbReference>
<feature type="compositionally biased region" description="Basic and acidic residues" evidence="1">
    <location>
        <begin position="81"/>
        <end position="94"/>
    </location>
</feature>
<dbReference type="SUPFAM" id="SSF46600">
    <property type="entry name" value="C-terminal UvrC-binding domain of UvrB"/>
    <property type="match status" value="1"/>
</dbReference>
<dbReference type="GO" id="GO:1990170">
    <property type="term" value="P:stress response to cadmium ion"/>
    <property type="evidence" value="ECO:0007669"/>
    <property type="project" value="TreeGrafter"/>
</dbReference>
<dbReference type="STRING" id="1122930.SAMN02745168_1344"/>
<dbReference type="InterPro" id="IPR025542">
    <property type="entry name" value="YacH"/>
</dbReference>
<dbReference type="GO" id="GO:1990169">
    <property type="term" value="P:stress response to copper ion"/>
    <property type="evidence" value="ECO:0007669"/>
    <property type="project" value="TreeGrafter"/>
</dbReference>
<keyword evidence="3" id="KW-0808">Transferase</keyword>